<dbReference type="AlphaFoldDB" id="A0A926CY67"/>
<feature type="domain" description="DUF4422" evidence="4">
    <location>
        <begin position="5"/>
        <end position="248"/>
    </location>
</feature>
<evidence type="ECO:0000259" key="4">
    <source>
        <dbReference type="Pfam" id="PF14393"/>
    </source>
</evidence>
<dbReference type="InterPro" id="IPR029044">
    <property type="entry name" value="Nucleotide-diphossugar_trans"/>
</dbReference>
<dbReference type="InterPro" id="IPR050748">
    <property type="entry name" value="Glycosyltrans_8_dom-fam"/>
</dbReference>
<gene>
    <name evidence="5" type="ORF">H8699_01575</name>
</gene>
<dbReference type="SUPFAM" id="SSF53448">
    <property type="entry name" value="Nucleotide-diphospho-sugar transferases"/>
    <property type="match status" value="1"/>
</dbReference>
<dbReference type="PANTHER" id="PTHR13778:SF47">
    <property type="entry name" value="LIPOPOLYSACCHARIDE 1,3-GALACTOSYLTRANSFERASE"/>
    <property type="match status" value="1"/>
</dbReference>
<dbReference type="Proteomes" id="UP000654279">
    <property type="component" value="Unassembled WGS sequence"/>
</dbReference>
<protein>
    <submittedName>
        <fullName evidence="5">DUF4422 domain-containing protein</fullName>
    </submittedName>
</protein>
<reference evidence="5" key="1">
    <citation type="submission" date="2020-08" db="EMBL/GenBank/DDBJ databases">
        <title>Genome public.</title>
        <authorList>
            <person name="Liu C."/>
            <person name="Sun Q."/>
        </authorList>
    </citation>
    <scope>NUCLEOTIDE SEQUENCE</scope>
    <source>
        <strain evidence="5">NSJ-44</strain>
    </source>
</reference>
<dbReference type="Gene3D" id="3.90.550.10">
    <property type="entry name" value="Spore Coat Polysaccharide Biosynthesis Protein SpsA, Chain A"/>
    <property type="match status" value="1"/>
</dbReference>
<evidence type="ECO:0000256" key="2">
    <source>
        <dbReference type="ARBA" id="ARBA00022679"/>
    </source>
</evidence>
<keyword evidence="6" id="KW-1185">Reference proteome</keyword>
<accession>A0A926CY67</accession>
<keyword evidence="2" id="KW-0808">Transferase</keyword>
<evidence type="ECO:0000313" key="6">
    <source>
        <dbReference type="Proteomes" id="UP000654279"/>
    </source>
</evidence>
<evidence type="ECO:0000313" key="5">
    <source>
        <dbReference type="EMBL" id="MBC8528129.1"/>
    </source>
</evidence>
<keyword evidence="1" id="KW-0328">Glycosyltransferase</keyword>
<dbReference type="CDD" id="cd04194">
    <property type="entry name" value="GT8_A4GalT_like"/>
    <property type="match status" value="1"/>
</dbReference>
<dbReference type="PANTHER" id="PTHR13778">
    <property type="entry name" value="GLYCOSYLTRANSFERASE 8 DOMAIN-CONTAINING PROTEIN"/>
    <property type="match status" value="1"/>
</dbReference>
<dbReference type="RefSeq" id="WP_249284174.1">
    <property type="nucleotide sequence ID" value="NZ_JACRSO010000001.1"/>
</dbReference>
<dbReference type="InterPro" id="IPR025536">
    <property type="entry name" value="DUF4422"/>
</dbReference>
<dbReference type="Pfam" id="PF14393">
    <property type="entry name" value="DUF4422"/>
    <property type="match status" value="1"/>
</dbReference>
<evidence type="ECO:0000256" key="1">
    <source>
        <dbReference type="ARBA" id="ARBA00022676"/>
    </source>
</evidence>
<sequence>MSDIKIFISCNRESYVPQHPLLYPIQTGAANADCRFEGMLHDDEGEDQISQRNTTYCELTAQYWVWKHMDADYYGFMHNRRYISFSKEHLKEDMYGNVVMGMIDAAALDKLGYQPDNMRRMIEGNDIVALAPLDISKCTWLPKDQRTVRGQYASGQQHDTGDLDLLISILREKYPDYAQDAVNYLNGDKGYYLNMYIMRKEHFNAYSAWLFDVLDAFSAKQDYTNFSNYEMRKCGFIAERLFGIYFTHLLRTRPDLKVRYLQNSFFSSLDKPYLEPAFDEHNVPVVMASSNEYVPFLGVLLSSIIANASGENNYDIIILSNGISPTNRQILEMVLEKRLNFALRFIEVSQILTSSDLPSKHHISVTTHARYMLTEFLPNYHKVLYLDSDIVADVDIAELYHTDIEDYMVGAVRDTVVAGWYKMPGHPQKQYMDTVLKMRDPFNYFNAGVLLMNLDAMRARFSAKDLLDLACDDKWMWLDQDVLNSICDGRVKWLSQEWNVMAHADLNPYAKPEGFAPKWLQDAYNKAKEKPKLIHYAGRAIPCYAPDADLYWIFWRYARQTQFYEQLLFFLAQEAGELQKRKEQQQALLSRQNKLLYRFLRSVKRGIMPAINWVLPQHSARRDKVVKAYRRMRGIPENGYQI</sequence>
<keyword evidence="3" id="KW-0479">Metal-binding</keyword>
<evidence type="ECO:0000256" key="3">
    <source>
        <dbReference type="ARBA" id="ARBA00022723"/>
    </source>
</evidence>
<dbReference type="EMBL" id="JACRSO010000001">
    <property type="protein sequence ID" value="MBC8528129.1"/>
    <property type="molecule type" value="Genomic_DNA"/>
</dbReference>
<name>A0A926CY67_9FIRM</name>
<dbReference type="InterPro" id="IPR002495">
    <property type="entry name" value="Glyco_trans_8"/>
</dbReference>
<dbReference type="GO" id="GO:0016757">
    <property type="term" value="F:glycosyltransferase activity"/>
    <property type="evidence" value="ECO:0007669"/>
    <property type="project" value="UniProtKB-KW"/>
</dbReference>
<proteinExistence type="predicted"/>
<dbReference type="GO" id="GO:0046872">
    <property type="term" value="F:metal ion binding"/>
    <property type="evidence" value="ECO:0007669"/>
    <property type="project" value="UniProtKB-KW"/>
</dbReference>
<organism evidence="5 6">
    <name type="scientific">Luoshenia tenuis</name>
    <dbReference type="NCBI Taxonomy" id="2763654"/>
    <lineage>
        <taxon>Bacteria</taxon>
        <taxon>Bacillati</taxon>
        <taxon>Bacillota</taxon>
        <taxon>Clostridia</taxon>
        <taxon>Christensenellales</taxon>
        <taxon>Christensenellaceae</taxon>
        <taxon>Luoshenia</taxon>
    </lineage>
</organism>
<comment type="caution">
    <text evidence="5">The sequence shown here is derived from an EMBL/GenBank/DDBJ whole genome shotgun (WGS) entry which is preliminary data.</text>
</comment>
<dbReference type="Pfam" id="PF01501">
    <property type="entry name" value="Glyco_transf_8"/>
    <property type="match status" value="1"/>
</dbReference>